<sequence length="129" mass="13456">MLPPSRERGATAVEFAILLPVLLLLVLGIMEFGRAFHVQTTLSNAARDGVRVMALQDNATAARSTAKASAHGLPLTDAMISVTPTTCFSDAAAPGMASVTISYPFSPVSGFLPIDDLTLTGKGTMRCFG</sequence>
<gene>
    <name evidence="3" type="ORF">EDD19_103185</name>
</gene>
<dbReference type="InterPro" id="IPR012495">
    <property type="entry name" value="TadE-like_dom"/>
</dbReference>
<dbReference type="GeneID" id="89532037"/>
<evidence type="ECO:0000256" key="1">
    <source>
        <dbReference type="SAM" id="Phobius"/>
    </source>
</evidence>
<keyword evidence="1" id="KW-1133">Transmembrane helix</keyword>
<keyword evidence="1" id="KW-0472">Membrane</keyword>
<reference evidence="3 4" key="1">
    <citation type="submission" date="2019-03" db="EMBL/GenBank/DDBJ databases">
        <title>Root nodule microbial communities of legume samples collected from USA, Mexico and Botswana.</title>
        <authorList>
            <person name="Hirsch A."/>
        </authorList>
    </citation>
    <scope>NUCLEOTIDE SEQUENCE [LARGE SCALE GENOMIC DNA]</scope>
    <source>
        <strain evidence="3 4">55</strain>
    </source>
</reference>
<protein>
    <submittedName>
        <fullName evidence="3">TadE-like protein</fullName>
    </submittedName>
</protein>
<accession>A0A4R3ZYK3</accession>
<dbReference type="EMBL" id="SMCX01000003">
    <property type="protein sequence ID" value="TCW25837.1"/>
    <property type="molecule type" value="Genomic_DNA"/>
</dbReference>
<feature type="transmembrane region" description="Helical" evidence="1">
    <location>
        <begin position="12"/>
        <end position="30"/>
    </location>
</feature>
<evidence type="ECO:0000313" key="3">
    <source>
        <dbReference type="EMBL" id="TCW25837.1"/>
    </source>
</evidence>
<dbReference type="Pfam" id="PF07811">
    <property type="entry name" value="TadE"/>
    <property type="match status" value="1"/>
</dbReference>
<name>A0A4R3ZYK3_9ACTN</name>
<organism evidence="3 4">
    <name type="scientific">Dietzia cinnamea</name>
    <dbReference type="NCBI Taxonomy" id="321318"/>
    <lineage>
        <taxon>Bacteria</taxon>
        <taxon>Bacillati</taxon>
        <taxon>Actinomycetota</taxon>
        <taxon>Actinomycetes</taxon>
        <taxon>Mycobacteriales</taxon>
        <taxon>Dietziaceae</taxon>
        <taxon>Dietzia</taxon>
    </lineage>
</organism>
<comment type="caution">
    <text evidence="3">The sequence shown here is derived from an EMBL/GenBank/DDBJ whole genome shotgun (WGS) entry which is preliminary data.</text>
</comment>
<keyword evidence="1" id="KW-0812">Transmembrane</keyword>
<dbReference type="Proteomes" id="UP000295805">
    <property type="component" value="Unassembled WGS sequence"/>
</dbReference>
<feature type="domain" description="TadE-like" evidence="2">
    <location>
        <begin position="9"/>
        <end position="51"/>
    </location>
</feature>
<dbReference type="RefSeq" id="WP_131885161.1">
    <property type="nucleotide sequence ID" value="NZ_CP143053.1"/>
</dbReference>
<proteinExistence type="predicted"/>
<dbReference type="AlphaFoldDB" id="A0A4R3ZYK3"/>
<evidence type="ECO:0000259" key="2">
    <source>
        <dbReference type="Pfam" id="PF07811"/>
    </source>
</evidence>
<evidence type="ECO:0000313" key="4">
    <source>
        <dbReference type="Proteomes" id="UP000295805"/>
    </source>
</evidence>